<dbReference type="CDD" id="cd17069">
    <property type="entry name" value="DCX2"/>
    <property type="match status" value="1"/>
</dbReference>
<keyword evidence="3" id="KW-0723">Serine/threonine-protein kinase</keyword>
<dbReference type="PANTHER" id="PTHR24347">
    <property type="entry name" value="SERINE/THREONINE-PROTEIN KINASE"/>
    <property type="match status" value="1"/>
</dbReference>
<keyword evidence="9 12" id="KW-0067">ATP-binding</keyword>
<reference evidence="16" key="1">
    <citation type="submission" date="2022-03" db="EMBL/GenBank/DDBJ databases">
        <authorList>
            <person name="Martin C."/>
        </authorList>
    </citation>
    <scope>NUCLEOTIDE SEQUENCE</scope>
</reference>
<dbReference type="SMART" id="SM00220">
    <property type="entry name" value="S_TKc"/>
    <property type="match status" value="1"/>
</dbReference>
<evidence type="ECO:0000256" key="10">
    <source>
        <dbReference type="ARBA" id="ARBA00047899"/>
    </source>
</evidence>
<dbReference type="InterPro" id="IPR017441">
    <property type="entry name" value="Protein_kinase_ATP_BS"/>
</dbReference>
<feature type="region of interest" description="Disordered" evidence="13">
    <location>
        <begin position="365"/>
        <end position="426"/>
    </location>
</feature>
<feature type="domain" description="Doublecortin" evidence="15">
    <location>
        <begin position="257"/>
        <end position="340"/>
    </location>
</feature>
<dbReference type="InterPro" id="IPR000719">
    <property type="entry name" value="Prot_kinase_dom"/>
</dbReference>
<dbReference type="OrthoDB" id="1738954at2759"/>
<dbReference type="InterPro" id="IPR036572">
    <property type="entry name" value="Doublecortin_dom_sf"/>
</dbReference>
<feature type="compositionally biased region" description="Polar residues" evidence="13">
    <location>
        <begin position="412"/>
        <end position="426"/>
    </location>
</feature>
<evidence type="ECO:0000256" key="7">
    <source>
        <dbReference type="ARBA" id="ARBA00022741"/>
    </source>
</evidence>
<dbReference type="PROSITE" id="PS00108">
    <property type="entry name" value="PROTEIN_KINASE_ST"/>
    <property type="match status" value="1"/>
</dbReference>
<keyword evidence="4" id="KW-0597">Phosphoprotein</keyword>
<dbReference type="PROSITE" id="PS00107">
    <property type="entry name" value="PROTEIN_KINASE_ATP"/>
    <property type="match status" value="1"/>
</dbReference>
<dbReference type="SMART" id="SM00537">
    <property type="entry name" value="DCX"/>
    <property type="match status" value="2"/>
</dbReference>
<organism evidence="16 17">
    <name type="scientific">Owenia fusiformis</name>
    <name type="common">Polychaete worm</name>
    <dbReference type="NCBI Taxonomy" id="6347"/>
    <lineage>
        <taxon>Eukaryota</taxon>
        <taxon>Metazoa</taxon>
        <taxon>Spiralia</taxon>
        <taxon>Lophotrochozoa</taxon>
        <taxon>Annelida</taxon>
        <taxon>Polychaeta</taxon>
        <taxon>Sedentaria</taxon>
        <taxon>Canalipalpata</taxon>
        <taxon>Sabellida</taxon>
        <taxon>Oweniida</taxon>
        <taxon>Oweniidae</taxon>
        <taxon>Owenia</taxon>
    </lineage>
</organism>
<keyword evidence="8" id="KW-0418">Kinase</keyword>
<dbReference type="GO" id="GO:0004674">
    <property type="term" value="F:protein serine/threonine kinase activity"/>
    <property type="evidence" value="ECO:0007669"/>
    <property type="project" value="UniProtKB-KW"/>
</dbReference>
<evidence type="ECO:0000256" key="1">
    <source>
        <dbReference type="ARBA" id="ARBA00005354"/>
    </source>
</evidence>
<dbReference type="Gene3D" id="3.30.200.20">
    <property type="entry name" value="Phosphorylase Kinase, domain 1"/>
    <property type="match status" value="1"/>
</dbReference>
<dbReference type="FunFam" id="3.30.200.20:FF:000042">
    <property type="entry name" value="Aurora kinase A"/>
    <property type="match status" value="1"/>
</dbReference>
<evidence type="ECO:0000256" key="13">
    <source>
        <dbReference type="SAM" id="MobiDB-lite"/>
    </source>
</evidence>
<keyword evidence="17" id="KW-1185">Reference proteome</keyword>
<dbReference type="Pfam" id="PF03607">
    <property type="entry name" value="DCX"/>
    <property type="match status" value="2"/>
</dbReference>
<dbReference type="SUPFAM" id="SSF89837">
    <property type="entry name" value="Doublecortin (DC)"/>
    <property type="match status" value="2"/>
</dbReference>
<feature type="domain" description="Doublecortin" evidence="15">
    <location>
        <begin position="130"/>
        <end position="217"/>
    </location>
</feature>
<comment type="catalytic activity">
    <reaction evidence="10">
        <text>L-threonyl-[protein] + ATP = O-phospho-L-threonyl-[protein] + ADP + H(+)</text>
        <dbReference type="Rhea" id="RHEA:46608"/>
        <dbReference type="Rhea" id="RHEA-COMP:11060"/>
        <dbReference type="Rhea" id="RHEA-COMP:11605"/>
        <dbReference type="ChEBI" id="CHEBI:15378"/>
        <dbReference type="ChEBI" id="CHEBI:30013"/>
        <dbReference type="ChEBI" id="CHEBI:30616"/>
        <dbReference type="ChEBI" id="CHEBI:61977"/>
        <dbReference type="ChEBI" id="CHEBI:456216"/>
        <dbReference type="EC" id="2.7.11.1"/>
    </reaction>
</comment>
<dbReference type="SUPFAM" id="SSF56112">
    <property type="entry name" value="Protein kinase-like (PK-like)"/>
    <property type="match status" value="1"/>
</dbReference>
<gene>
    <name evidence="16" type="ORF">OFUS_LOCUS5031</name>
</gene>
<evidence type="ECO:0000256" key="5">
    <source>
        <dbReference type="ARBA" id="ARBA00022679"/>
    </source>
</evidence>
<dbReference type="Gene3D" id="1.10.510.10">
    <property type="entry name" value="Transferase(Phosphotransferase) domain 1"/>
    <property type="match status" value="1"/>
</dbReference>
<dbReference type="EMBL" id="CAIIXF020000002">
    <property type="protein sequence ID" value="CAH1778060.1"/>
    <property type="molecule type" value="Genomic_DNA"/>
</dbReference>
<dbReference type="PROSITE" id="PS50011">
    <property type="entry name" value="PROTEIN_KINASE_DOM"/>
    <property type="match status" value="1"/>
</dbReference>
<dbReference type="GO" id="GO:0035556">
    <property type="term" value="P:intracellular signal transduction"/>
    <property type="evidence" value="ECO:0007669"/>
    <property type="project" value="InterPro"/>
</dbReference>
<evidence type="ECO:0000256" key="3">
    <source>
        <dbReference type="ARBA" id="ARBA00022527"/>
    </source>
</evidence>
<comment type="similarity">
    <text evidence="1">Belongs to the protein kinase superfamily. CAMK Ser/Thr protein kinase family. CaMK subfamily.</text>
</comment>
<dbReference type="Proteomes" id="UP000749559">
    <property type="component" value="Unassembled WGS sequence"/>
</dbReference>
<evidence type="ECO:0000256" key="9">
    <source>
        <dbReference type="ARBA" id="ARBA00022840"/>
    </source>
</evidence>
<feature type="domain" description="Protein kinase" evidence="14">
    <location>
        <begin position="438"/>
        <end position="695"/>
    </location>
</feature>
<keyword evidence="7 12" id="KW-0547">Nucleotide-binding</keyword>
<evidence type="ECO:0000256" key="2">
    <source>
        <dbReference type="ARBA" id="ARBA00012513"/>
    </source>
</evidence>
<evidence type="ECO:0000256" key="6">
    <source>
        <dbReference type="ARBA" id="ARBA00022737"/>
    </source>
</evidence>
<dbReference type="FunFam" id="3.10.20.230:FF:000001">
    <property type="entry name" value="serine/threonine-protein kinase DCLK1 isoform X1"/>
    <property type="match status" value="1"/>
</dbReference>
<comment type="caution">
    <text evidence="16">The sequence shown here is derived from an EMBL/GenBank/DDBJ whole genome shotgun (WGS) entry which is preliminary data.</text>
</comment>
<evidence type="ECO:0000256" key="11">
    <source>
        <dbReference type="ARBA" id="ARBA00048679"/>
    </source>
</evidence>
<evidence type="ECO:0000313" key="16">
    <source>
        <dbReference type="EMBL" id="CAH1778060.1"/>
    </source>
</evidence>
<evidence type="ECO:0000259" key="14">
    <source>
        <dbReference type="PROSITE" id="PS50011"/>
    </source>
</evidence>
<dbReference type="CDD" id="cd16109">
    <property type="entry name" value="DCX1"/>
    <property type="match status" value="1"/>
</dbReference>
<dbReference type="FunFam" id="1.10.510.10:FF:000066">
    <property type="entry name" value="Serine/threonine-protein kinase DCLK1 isoform 2"/>
    <property type="match status" value="1"/>
</dbReference>
<evidence type="ECO:0000256" key="4">
    <source>
        <dbReference type="ARBA" id="ARBA00022553"/>
    </source>
</evidence>
<comment type="catalytic activity">
    <reaction evidence="11">
        <text>L-seryl-[protein] + ATP = O-phospho-L-seryl-[protein] + ADP + H(+)</text>
        <dbReference type="Rhea" id="RHEA:17989"/>
        <dbReference type="Rhea" id="RHEA-COMP:9863"/>
        <dbReference type="Rhea" id="RHEA-COMP:11604"/>
        <dbReference type="ChEBI" id="CHEBI:15378"/>
        <dbReference type="ChEBI" id="CHEBI:29999"/>
        <dbReference type="ChEBI" id="CHEBI:30616"/>
        <dbReference type="ChEBI" id="CHEBI:83421"/>
        <dbReference type="ChEBI" id="CHEBI:456216"/>
        <dbReference type="EC" id="2.7.11.1"/>
    </reaction>
</comment>
<dbReference type="CDD" id="cd14095">
    <property type="entry name" value="STKc_DCKL"/>
    <property type="match status" value="1"/>
</dbReference>
<dbReference type="InterPro" id="IPR003533">
    <property type="entry name" value="Doublecortin_dom"/>
</dbReference>
<feature type="compositionally biased region" description="Basic residues" evidence="13">
    <location>
        <begin position="394"/>
        <end position="404"/>
    </location>
</feature>
<dbReference type="InterPro" id="IPR008271">
    <property type="entry name" value="Ser/Thr_kinase_AS"/>
</dbReference>
<dbReference type="AlphaFoldDB" id="A0A8S4NB84"/>
<dbReference type="InterPro" id="IPR011009">
    <property type="entry name" value="Kinase-like_dom_sf"/>
</dbReference>
<dbReference type="GO" id="GO:0005524">
    <property type="term" value="F:ATP binding"/>
    <property type="evidence" value="ECO:0007669"/>
    <property type="project" value="UniProtKB-UniRule"/>
</dbReference>
<keyword evidence="6" id="KW-0677">Repeat</keyword>
<protein>
    <recommendedName>
        <fullName evidence="2">non-specific serine/threonine protein kinase</fullName>
        <ecNumber evidence="2">2.7.11.1</ecNumber>
    </recommendedName>
</protein>
<evidence type="ECO:0000256" key="8">
    <source>
        <dbReference type="ARBA" id="ARBA00022777"/>
    </source>
</evidence>
<evidence type="ECO:0000259" key="15">
    <source>
        <dbReference type="PROSITE" id="PS50309"/>
    </source>
</evidence>
<dbReference type="Gene3D" id="3.10.20.230">
    <property type="entry name" value="Doublecortin domain"/>
    <property type="match status" value="2"/>
</dbReference>
<evidence type="ECO:0000256" key="12">
    <source>
        <dbReference type="PROSITE-ProRule" id="PRU10141"/>
    </source>
</evidence>
<accession>A0A8S4NB84</accession>
<keyword evidence="5" id="KW-0808">Transferase</keyword>
<dbReference type="GO" id="GO:0007417">
    <property type="term" value="P:central nervous system development"/>
    <property type="evidence" value="ECO:0007669"/>
    <property type="project" value="UniProtKB-ARBA"/>
</dbReference>
<evidence type="ECO:0000313" key="17">
    <source>
        <dbReference type="Proteomes" id="UP000749559"/>
    </source>
</evidence>
<dbReference type="EC" id="2.7.11.1" evidence="2"/>
<dbReference type="Pfam" id="PF00069">
    <property type="entry name" value="Pkinase"/>
    <property type="match status" value="1"/>
</dbReference>
<feature type="region of interest" description="Disordered" evidence="13">
    <location>
        <begin position="97"/>
        <end position="118"/>
    </location>
</feature>
<dbReference type="PROSITE" id="PS50309">
    <property type="entry name" value="DC"/>
    <property type="match status" value="2"/>
</dbReference>
<name>A0A8S4NB84_OWEFU</name>
<proteinExistence type="inferred from homology"/>
<feature type="binding site" evidence="12">
    <location>
        <position position="467"/>
    </location>
    <ligand>
        <name>ATP</name>
        <dbReference type="ChEBI" id="CHEBI:30616"/>
    </ligand>
</feature>
<sequence length="764" mass="85654">METLHIRPLRPRTTRHKIRKILRESEENSDVPQLTVSQDYESSKVIKLKNGCVASHSPRNKNAFISPRQQLDLIMSQNGYDDTELLEAHFPTFEDRVRSRSSRSGRASPTHSAHGSLFRHTLTQSSRRARKVRFYRNGDRFFKGMIYAVSPERFRTFESLMAELTRSPLCDNNILPKGVRYVFTLNGNKRVSNLDELEEGESYVCASTGLFKNIDYNRGSNPNWNPNVKSSHEGTDKAALATSLDLEDDSKDFIKPRLVTIIRNGSKPRKAVRVLLNKKTAHSFDQVLNDINDAIKFDGGYLKKVYSITGKPINCLPDFFKDDNVFIAYGPEKYSLDDFDLDDNEVKFVSAYRSVRQKERITLKSPKAPRRVHSTVSPSQSGMDLAKIPSSPRSARRMKPKVPAKPKLTNGVHKTNGVNGHTSPTGDKNLPAKLTDFYAIGKIIGEGNFAVVKECVSRIKKKAFALKIIDKTKCKGKEQMIENEVSILRRVKHPNIILLVEDFDTATELYLVMELVKGGDLFMAISTLTKYTEQDASGMIYNLASAVKYLHSLNIVHRDVKPENLLVCEHEDGSKSLKLGDFGLATEVQGPLFTVCGTPTYVAPEVLTETGYGLKIDVWASGVITYILLCGFPPFVSATNNQDELFDLVMEAKFEFTSPFWDGISDSAKELISKMLLLNPGDRYSAAQVLDHPWVADDTAKDCDMHVTVSREMSRNFEMKVRSSSNAAGIAVIASTALDKSSKFFNGRKIGLQVQTNGDQEEVF</sequence>